<dbReference type="InterPro" id="IPR006914">
    <property type="entry name" value="VENN_dom"/>
</dbReference>
<accession>A0A485CSR9</accession>
<gene>
    <name evidence="7" type="ORF">NCTC12993_06952</name>
</gene>
<keyword evidence="2" id="KW-0800">Toxin</keyword>
<dbReference type="InterPro" id="IPR025157">
    <property type="entry name" value="Hemagglutinin_rpt"/>
</dbReference>
<dbReference type="Proteomes" id="UP000401081">
    <property type="component" value="Unassembled WGS sequence"/>
</dbReference>
<dbReference type="Pfam" id="PF04829">
    <property type="entry name" value="PT-VENN"/>
    <property type="match status" value="1"/>
</dbReference>
<reference evidence="7 8" key="1">
    <citation type="submission" date="2019-03" db="EMBL/GenBank/DDBJ databases">
        <authorList>
            <consortium name="Pathogen Informatics"/>
        </authorList>
    </citation>
    <scope>NUCLEOTIDE SEQUENCE [LARGE SCALE GENOMIC DNA]</scope>
    <source>
        <strain evidence="7 8">NCTC12993</strain>
    </source>
</reference>
<protein>
    <submittedName>
        <fullName evidence="7">Possible hemagglutinin (DUF638)</fullName>
    </submittedName>
</protein>
<organism evidence="7 8">
    <name type="scientific">Kluyvera cryocrescens</name>
    <name type="common">Kluyvera citrophila</name>
    <dbReference type="NCBI Taxonomy" id="580"/>
    <lineage>
        <taxon>Bacteria</taxon>
        <taxon>Pseudomonadati</taxon>
        <taxon>Pseudomonadota</taxon>
        <taxon>Gammaproteobacteria</taxon>
        <taxon>Enterobacterales</taxon>
        <taxon>Enterobacteriaceae</taxon>
        <taxon>Kluyvera</taxon>
    </lineage>
</organism>
<feature type="compositionally biased region" description="Basic and acidic residues" evidence="5">
    <location>
        <begin position="335"/>
        <end position="354"/>
    </location>
</feature>
<keyword evidence="4" id="KW-0843">Virulence</keyword>
<sequence>MVQGSQLQAGKDLTLDATNNLLLTSANNSQTVDGKNSSKGSSVGVGITAGSGGFGWNVNASASKGSGFEKGNSQYYTDTQVNAGKTLTLNSGHDTTLAGAQASGETVKATVGGNLTLSSQQATDAYDSKQKNVSVSGSAGMGNGSFSASASKTAMRSDYQSVDKQTGINAGQGGFDITVGEHTQLNGAVISSQADKEKNRLDTGTLGFNDIRNHADYKVEQQSVGINSGGPIAGQLITNSASALLSGVNNSGQSSNTTHAAVSDGQIIVRDTGNQKQDINDLSRDTANAHEKLETIFDKDAEQKRIDRNQLIGEVGQQIADIAATQAEIAATRKVNKDWETPSEAERDAAKQELTKAGQATDDVATIDGYIKNQAIQAEINQSQWGVGGDNRRIVEAGTALIQGLANGDVSRAVANASAPYLANEIAKNIPKSNQSGRLAAHAIANVALALVKGENALSQAAGAVTAEAIGMLSGEIYGKDVSHLTEDEKTTLSAFASLAAGLAGGLAGGSTQDALNAGQAGKTTVENNYLGQGHPQEYADKYNACNGNVSCEQNIRKDMAQESAENIQKLKSCWDAGDAACVADTRSKIELDEKAYTKLRQQDNMVGRTYEDSAKWYADIIDQCAGKCDWLEASLLKTGADGLGNLVYGALGAGSLPKPGQTVSANDLKVAGEISKDIASVGKQTDIGFAAKQTKKSAGQIVIKNIKQSEAIENLSANGYIKSVSKDGSVTVMTKDEKVYRFYPSSTGGGIAGAESGVPSASVSVNGKIISKLRFPGE</sequence>
<dbReference type="EMBL" id="CAADJD010000028">
    <property type="protein sequence ID" value="VFS87571.1"/>
    <property type="molecule type" value="Genomic_DNA"/>
</dbReference>
<feature type="domain" description="VENN motif-containing" evidence="6">
    <location>
        <begin position="482"/>
        <end position="532"/>
    </location>
</feature>
<evidence type="ECO:0000313" key="7">
    <source>
        <dbReference type="EMBL" id="VFS87571.1"/>
    </source>
</evidence>
<evidence type="ECO:0000256" key="2">
    <source>
        <dbReference type="ARBA" id="ARBA00022656"/>
    </source>
</evidence>
<evidence type="ECO:0000256" key="1">
    <source>
        <dbReference type="ARBA" id="ARBA00004219"/>
    </source>
</evidence>
<evidence type="ECO:0000313" key="8">
    <source>
        <dbReference type="Proteomes" id="UP000401081"/>
    </source>
</evidence>
<feature type="region of interest" description="Disordered" evidence="5">
    <location>
        <begin position="122"/>
        <end position="142"/>
    </location>
</feature>
<keyword evidence="3" id="KW-1266">Target cell cytoplasm</keyword>
<evidence type="ECO:0000256" key="5">
    <source>
        <dbReference type="SAM" id="MobiDB-lite"/>
    </source>
</evidence>
<evidence type="ECO:0000256" key="4">
    <source>
        <dbReference type="ARBA" id="ARBA00023026"/>
    </source>
</evidence>
<proteinExistence type="predicted"/>
<dbReference type="GO" id="GO:0090729">
    <property type="term" value="F:toxin activity"/>
    <property type="evidence" value="ECO:0007669"/>
    <property type="project" value="UniProtKB-KW"/>
</dbReference>
<evidence type="ECO:0000259" key="6">
    <source>
        <dbReference type="Pfam" id="PF04829"/>
    </source>
</evidence>
<dbReference type="Pfam" id="PF13332">
    <property type="entry name" value="Fil_haemagg_2"/>
    <property type="match status" value="1"/>
</dbReference>
<dbReference type="GO" id="GO:0003824">
    <property type="term" value="F:catalytic activity"/>
    <property type="evidence" value="ECO:0007669"/>
    <property type="project" value="UniProtKB-ARBA"/>
</dbReference>
<evidence type="ECO:0000256" key="3">
    <source>
        <dbReference type="ARBA" id="ARBA00022913"/>
    </source>
</evidence>
<keyword evidence="8" id="KW-1185">Reference proteome</keyword>
<name>A0A485CSR9_KLUCR</name>
<comment type="subcellular location">
    <subcellularLocation>
        <location evidence="1">Target cell</location>
        <location evidence="1">Target cell cytoplasm</location>
    </subcellularLocation>
</comment>
<dbReference type="AlphaFoldDB" id="A0A485CSR9"/>
<feature type="region of interest" description="Disordered" evidence="5">
    <location>
        <begin position="334"/>
        <end position="358"/>
    </location>
</feature>